<sequence length="96" mass="10864">MNKQQTSLIFCLVMDAVGYATYAVPFLGEFGDLIWAPVSALIFFRTFGGFKGAFGSAFNFVEELLPWTDFVPSFTLMWAWNYFGRKKTSIAIQPAR</sequence>
<dbReference type="AlphaFoldDB" id="A0A7G5XGI3"/>
<dbReference type="EMBL" id="CP060007">
    <property type="protein sequence ID" value="QNA44586.1"/>
    <property type="molecule type" value="Genomic_DNA"/>
</dbReference>
<dbReference type="RefSeq" id="WP_182802911.1">
    <property type="nucleotide sequence ID" value="NZ_CP060007.1"/>
</dbReference>
<gene>
    <name evidence="2" type="ORF">H4075_21430</name>
</gene>
<name>A0A7G5XGI3_9BACT</name>
<evidence type="ECO:0000313" key="2">
    <source>
        <dbReference type="EMBL" id="QNA44586.1"/>
    </source>
</evidence>
<keyword evidence="1" id="KW-0812">Transmembrane</keyword>
<evidence type="ECO:0000313" key="3">
    <source>
        <dbReference type="Proteomes" id="UP000515344"/>
    </source>
</evidence>
<keyword evidence="1" id="KW-0472">Membrane</keyword>
<accession>A0A7G5XGI3</accession>
<dbReference type="KEGG" id="lacs:H4075_21430"/>
<dbReference type="Proteomes" id="UP000515344">
    <property type="component" value="Chromosome"/>
</dbReference>
<organism evidence="2 3">
    <name type="scientific">Lacibacter sediminis</name>
    <dbReference type="NCBI Taxonomy" id="2760713"/>
    <lineage>
        <taxon>Bacteria</taxon>
        <taxon>Pseudomonadati</taxon>
        <taxon>Bacteroidota</taxon>
        <taxon>Chitinophagia</taxon>
        <taxon>Chitinophagales</taxon>
        <taxon>Chitinophagaceae</taxon>
        <taxon>Lacibacter</taxon>
    </lineage>
</organism>
<feature type="transmembrane region" description="Helical" evidence="1">
    <location>
        <begin position="33"/>
        <end position="50"/>
    </location>
</feature>
<evidence type="ECO:0000256" key="1">
    <source>
        <dbReference type="SAM" id="Phobius"/>
    </source>
</evidence>
<proteinExistence type="predicted"/>
<keyword evidence="1" id="KW-1133">Transmembrane helix</keyword>
<reference evidence="3" key="1">
    <citation type="submission" date="2020-08" db="EMBL/GenBank/DDBJ databases">
        <title>Lacibacter sp. S13-6-6 genome sequencing.</title>
        <authorList>
            <person name="Jin L."/>
        </authorList>
    </citation>
    <scope>NUCLEOTIDE SEQUENCE [LARGE SCALE GENOMIC DNA]</scope>
    <source>
        <strain evidence="3">S13-6-6</strain>
    </source>
</reference>
<feature type="transmembrane region" description="Helical" evidence="1">
    <location>
        <begin position="7"/>
        <end position="27"/>
    </location>
</feature>
<keyword evidence="3" id="KW-1185">Reference proteome</keyword>
<protein>
    <submittedName>
        <fullName evidence="2">Uncharacterized protein</fullName>
    </submittedName>
</protein>